<dbReference type="InterPro" id="IPR000008">
    <property type="entry name" value="C2_dom"/>
</dbReference>
<feature type="compositionally biased region" description="Acidic residues" evidence="1">
    <location>
        <begin position="1342"/>
        <end position="1353"/>
    </location>
</feature>
<dbReference type="VEuPathDB" id="VectorBase:AFAF017111"/>
<feature type="compositionally biased region" description="Polar residues" evidence="1">
    <location>
        <begin position="661"/>
        <end position="671"/>
    </location>
</feature>
<dbReference type="STRING" id="69004.A0A182QUH1"/>
<dbReference type="PANTHER" id="PTHR21254:SF1">
    <property type="entry name" value="C2 DOMAIN-CONTAINING PROTEIN 3"/>
    <property type="match status" value="1"/>
</dbReference>
<feature type="compositionally biased region" description="Polar residues" evidence="1">
    <location>
        <begin position="1460"/>
        <end position="1472"/>
    </location>
</feature>
<dbReference type="GO" id="GO:0060271">
    <property type="term" value="P:cilium assembly"/>
    <property type="evidence" value="ECO:0007669"/>
    <property type="project" value="TreeGrafter"/>
</dbReference>
<dbReference type="GO" id="GO:0005814">
    <property type="term" value="C:centriole"/>
    <property type="evidence" value="ECO:0007669"/>
    <property type="project" value="TreeGrafter"/>
</dbReference>
<evidence type="ECO:0000259" key="2">
    <source>
        <dbReference type="PROSITE" id="PS50004"/>
    </source>
</evidence>
<dbReference type="GO" id="GO:0061511">
    <property type="term" value="P:centriole elongation"/>
    <property type="evidence" value="ECO:0007669"/>
    <property type="project" value="TreeGrafter"/>
</dbReference>
<reference evidence="3" key="2">
    <citation type="submission" date="2020-05" db="UniProtKB">
        <authorList>
            <consortium name="EnsemblMetazoa"/>
        </authorList>
    </citation>
    <scope>IDENTIFICATION</scope>
    <source>
        <strain evidence="3">FAR1</strain>
    </source>
</reference>
<accession>A0A182QUH1</accession>
<feature type="compositionally biased region" description="Low complexity" evidence="1">
    <location>
        <begin position="1016"/>
        <end position="1028"/>
    </location>
</feature>
<feature type="region of interest" description="Disordered" evidence="1">
    <location>
        <begin position="299"/>
        <end position="333"/>
    </location>
</feature>
<feature type="compositionally biased region" description="Basic and acidic residues" evidence="1">
    <location>
        <begin position="1513"/>
        <end position="1528"/>
    </location>
</feature>
<dbReference type="EMBL" id="AXCN02001743">
    <property type="status" value="NOT_ANNOTATED_CDS"/>
    <property type="molecule type" value="Genomic_DNA"/>
</dbReference>
<proteinExistence type="predicted"/>
<protein>
    <recommendedName>
        <fullName evidence="2">C2 domain-containing protein</fullName>
    </recommendedName>
</protein>
<reference evidence="4" key="1">
    <citation type="submission" date="2014-01" db="EMBL/GenBank/DDBJ databases">
        <title>The Genome Sequence of Anopheles farauti FAR1 (V2).</title>
        <authorList>
            <consortium name="The Broad Institute Genomics Platform"/>
            <person name="Neafsey D.E."/>
            <person name="Besansky N."/>
            <person name="Howell P."/>
            <person name="Walton C."/>
            <person name="Young S.K."/>
            <person name="Zeng Q."/>
            <person name="Gargeya S."/>
            <person name="Fitzgerald M."/>
            <person name="Haas B."/>
            <person name="Abouelleil A."/>
            <person name="Allen A.W."/>
            <person name="Alvarado L."/>
            <person name="Arachchi H.M."/>
            <person name="Berlin A.M."/>
            <person name="Chapman S.B."/>
            <person name="Gainer-Dewar J."/>
            <person name="Goldberg J."/>
            <person name="Griggs A."/>
            <person name="Gujja S."/>
            <person name="Hansen M."/>
            <person name="Howarth C."/>
            <person name="Imamovic A."/>
            <person name="Ireland A."/>
            <person name="Larimer J."/>
            <person name="McCowan C."/>
            <person name="Murphy C."/>
            <person name="Pearson M."/>
            <person name="Poon T.W."/>
            <person name="Priest M."/>
            <person name="Roberts A."/>
            <person name="Saif S."/>
            <person name="Shea T."/>
            <person name="Sisk P."/>
            <person name="Sykes S."/>
            <person name="Wortman J."/>
            <person name="Nusbaum C."/>
            <person name="Birren B."/>
        </authorList>
    </citation>
    <scope>NUCLEOTIDE SEQUENCE [LARGE SCALE GENOMIC DNA]</scope>
    <source>
        <strain evidence="4">FAR1</strain>
    </source>
</reference>
<feature type="region of interest" description="Disordered" evidence="1">
    <location>
        <begin position="645"/>
        <end position="703"/>
    </location>
</feature>
<feature type="region of interest" description="Disordered" evidence="1">
    <location>
        <begin position="1324"/>
        <end position="1378"/>
    </location>
</feature>
<dbReference type="EnsemblMetazoa" id="AFAF017111-RA">
    <property type="protein sequence ID" value="AFAF017111-PA"/>
    <property type="gene ID" value="AFAF017111"/>
</dbReference>
<dbReference type="SUPFAM" id="SSF49562">
    <property type="entry name" value="C2 domain (Calcium/lipid-binding domain, CaLB)"/>
    <property type="match status" value="1"/>
</dbReference>
<evidence type="ECO:0000256" key="1">
    <source>
        <dbReference type="SAM" id="MobiDB-lite"/>
    </source>
</evidence>
<feature type="domain" description="C2" evidence="2">
    <location>
        <begin position="1071"/>
        <end position="1239"/>
    </location>
</feature>
<feature type="compositionally biased region" description="Basic and acidic residues" evidence="1">
    <location>
        <begin position="676"/>
        <end position="687"/>
    </location>
</feature>
<evidence type="ECO:0000313" key="3">
    <source>
        <dbReference type="EnsemblMetazoa" id="AFAF017111-PA"/>
    </source>
</evidence>
<feature type="region of interest" description="Disordered" evidence="1">
    <location>
        <begin position="1434"/>
        <end position="1528"/>
    </location>
</feature>
<feature type="compositionally biased region" description="Polar residues" evidence="1">
    <location>
        <begin position="1360"/>
        <end position="1378"/>
    </location>
</feature>
<dbReference type="Proteomes" id="UP000075886">
    <property type="component" value="Unassembled WGS sequence"/>
</dbReference>
<organism evidence="3 4">
    <name type="scientific">Anopheles farauti</name>
    <dbReference type="NCBI Taxonomy" id="69004"/>
    <lineage>
        <taxon>Eukaryota</taxon>
        <taxon>Metazoa</taxon>
        <taxon>Ecdysozoa</taxon>
        <taxon>Arthropoda</taxon>
        <taxon>Hexapoda</taxon>
        <taxon>Insecta</taxon>
        <taxon>Pterygota</taxon>
        <taxon>Neoptera</taxon>
        <taxon>Endopterygota</taxon>
        <taxon>Diptera</taxon>
        <taxon>Nematocera</taxon>
        <taxon>Culicoidea</taxon>
        <taxon>Culicidae</taxon>
        <taxon>Anophelinae</taxon>
        <taxon>Anopheles</taxon>
    </lineage>
</organism>
<dbReference type="GO" id="GO:0071539">
    <property type="term" value="P:protein localization to centrosome"/>
    <property type="evidence" value="ECO:0007669"/>
    <property type="project" value="TreeGrafter"/>
</dbReference>
<dbReference type="GO" id="GO:0034451">
    <property type="term" value="C:centriolar satellite"/>
    <property type="evidence" value="ECO:0007669"/>
    <property type="project" value="TreeGrafter"/>
</dbReference>
<dbReference type="InterPro" id="IPR057537">
    <property type="entry name" value="C2_C2CD3_N"/>
</dbReference>
<feature type="compositionally biased region" description="Polar residues" evidence="1">
    <location>
        <begin position="1493"/>
        <end position="1510"/>
    </location>
</feature>
<dbReference type="CDD" id="cd00030">
    <property type="entry name" value="C2"/>
    <property type="match status" value="1"/>
</dbReference>
<sequence length="1528" mass="166353">MCVCFSLFLQLKAPEKTTKASIFLHLNFVYTNHATSRTMFATGVKGQSGIIRHPKAKPSSAPSETTRAAATGAILASSSCTAIGASTEQPWVVKSGKVAGALPPNVDGRARGRLTVGFGDFQESTSAGSSHSLVTGIRWNSTKVFVNVDLQLVWWGQKASTPFGTLHWAQGAKESHSIDYEIRTSADLFRRYLNSCEPVRLRLYSKRTETLIGTAKVQLPGRIINFRPQSELVTVAAQACGEILSVRGFRLGELCLQFTLKYNAKELPLPETHAKPTADLQKGKENCNMLCVERMPPKTFPDGASSLRNPGQLTLEGKPAPLHESSQRAQNGTRKKFNALDHEAKRKVLDYLTGKPLDSGIRPDSPERSVLSEICSISPAESMLEALARYDAAPDTNRKSYLQSVDCIRVIVEELRVTRAGHKEIQHRTKHLWHTPSTKPAFVVKMKLSRNPGATLLKFLSTTVAFDESQILFDSQPKTARLVLPPAGSDEGHLFEFSIHLNMSSASIARARLFYLGSAMVTLRELLDGRLSCHKRCPVRLASDDILLGTLTLRMDLGSRGLHFGPELIDAIVTDGGNVTLDSSSEDSASSDCVSAEPTTLFTRLQCPRRPPTCDHQIVVNRQHCHHALLPNPSWTCTTHTGCPTDNQSPASEGRAREGSGSANQQRSHSAGNGEDSSKKDHNEAPGRMDPTGPSAMETETAAPTGQSKLLHGLLHLGQLKSLPGKDHFLVCHPFWVEEATTLTSELCPESGDFNYLRTFPVLANGAFIERVRNQHMVVELWQKPPGEGEKLIGITRLPLHQFYIAFRDAQLSEHLSHAKLPVISIDGWSGIASPLAAEPCGQLYAVLAIGTESQIEHFKSTRNLHHTSGDAPRTLSNRGAMPTVTSSPSHRIYPRPEYKSIQTMNSGTKQQVQTSEVANMLSAFIENLAQRLPISSERSTAPSYDHSNTGTEQGPMDGLQHGGSPHSNANRPQLRKTADLLDNLQKALSQRPPASTLDGMGSALGGLDMASLFGATTTPADQTPPAAGAGGTGQSGHDCPGVPIAPTPPNVHDEAHPSGSSEPSLKVENGGGKVESTSEHNAAPMDECKVFRVAIEIEQAVNLPKLTISKKYAKRHKNRNVPEALELEPSAYATFEGHNLKPGMPNTVKSHEGIVYTTHVLERNCAPGWQKRFEVQLPVDLMLNDEKRFILKVWRKAALSDAPKCRLLPAPMEDAVIGFCAIDLSVLLSGMPYILGWYNIMDFSGRCNGQIKVNVQPLENVQVYKTLDEQMNFQIPLSIDVNCGSMGLDVTVNSNTSLSRALKRKFTELEEITERLKARLFDVTGDDATDPDDQFERDLNTEADEEDEDETSWPDQLGDMSNQKRNSQYPNGALTLTTNTSSYSMCATDRRVGEPAERSLTGCSNRTQPRLEDLLQTHDIDTLINPAILKNLINPSTSDETPPLGGDTGEAATDADMSDANSSSGSLPNDTTTKETHAVLSGGNDKVKQIASALQRTTISDTMAPTGTASGKRREAPEGEPMKDVNN</sequence>
<dbReference type="PROSITE" id="PS50004">
    <property type="entry name" value="C2"/>
    <property type="match status" value="1"/>
</dbReference>
<feature type="compositionally biased region" description="Polar residues" evidence="1">
    <location>
        <begin position="937"/>
        <end position="953"/>
    </location>
</feature>
<dbReference type="InterPro" id="IPR035892">
    <property type="entry name" value="C2_domain_sf"/>
</dbReference>
<evidence type="ECO:0000313" key="4">
    <source>
        <dbReference type="Proteomes" id="UP000075886"/>
    </source>
</evidence>
<dbReference type="PANTHER" id="PTHR21254">
    <property type="entry name" value="C2 DOMAIN-CONTAINING PROTEIN 3"/>
    <property type="match status" value="1"/>
</dbReference>
<feature type="region of interest" description="Disordered" evidence="1">
    <location>
        <begin position="1016"/>
        <end position="1082"/>
    </location>
</feature>
<keyword evidence="4" id="KW-1185">Reference proteome</keyword>
<feature type="region of interest" description="Disordered" evidence="1">
    <location>
        <begin position="865"/>
        <end position="894"/>
    </location>
</feature>
<dbReference type="Gene3D" id="2.60.40.150">
    <property type="entry name" value="C2 domain"/>
    <property type="match status" value="1"/>
</dbReference>
<dbReference type="Pfam" id="PF25339">
    <property type="entry name" value="C2_C2CD3_N"/>
    <property type="match status" value="1"/>
</dbReference>
<name>A0A182QUH1_9DIPT</name>
<feature type="compositionally biased region" description="Acidic residues" evidence="1">
    <location>
        <begin position="1325"/>
        <end position="1334"/>
    </location>
</feature>
<feature type="region of interest" description="Disordered" evidence="1">
    <location>
        <begin position="936"/>
        <end position="972"/>
    </location>
</feature>